<dbReference type="AlphaFoldDB" id="A0A1E8Q2X4"/>
<evidence type="ECO:0000256" key="1">
    <source>
        <dbReference type="SAM" id="SignalP"/>
    </source>
</evidence>
<name>A0A1E8Q2X4_9MYCO</name>
<organism evidence="2 3">
    <name type="scientific">Mycolicibacterium grossiae</name>
    <dbReference type="NCBI Taxonomy" id="1552759"/>
    <lineage>
        <taxon>Bacteria</taxon>
        <taxon>Bacillati</taxon>
        <taxon>Actinomycetota</taxon>
        <taxon>Actinomycetes</taxon>
        <taxon>Mycobacteriales</taxon>
        <taxon>Mycobacteriaceae</taxon>
        <taxon>Mycolicibacterium</taxon>
    </lineage>
</organism>
<dbReference type="RefSeq" id="WP_070353924.1">
    <property type="nucleotide sequence ID" value="NZ_CP043474.1"/>
</dbReference>
<proteinExistence type="predicted"/>
<keyword evidence="3" id="KW-1185">Reference proteome</keyword>
<evidence type="ECO:0000313" key="2">
    <source>
        <dbReference type="EMBL" id="OFJ52958.1"/>
    </source>
</evidence>
<dbReference type="OrthoDB" id="4638965at2"/>
<accession>A0A1E8Q2X4</accession>
<evidence type="ECO:0000313" key="3">
    <source>
        <dbReference type="Proteomes" id="UP000178953"/>
    </source>
</evidence>
<dbReference type="EMBL" id="MCHX01000032">
    <property type="protein sequence ID" value="OFJ52958.1"/>
    <property type="molecule type" value="Genomic_DNA"/>
</dbReference>
<comment type="caution">
    <text evidence="2">The sequence shown here is derived from an EMBL/GenBank/DDBJ whole genome shotgun (WGS) entry which is preliminary data.</text>
</comment>
<reference evidence="2 3" key="1">
    <citation type="submission" date="2016-09" db="EMBL/GenBank/DDBJ databases">
        <title>genome sequence of Mycobacterium sp. 739 SCH.</title>
        <authorList>
            <person name="Greninger A.L."/>
            <person name="Qin X."/>
            <person name="Jerome K."/>
            <person name="Vora S."/>
            <person name="Quinn K."/>
        </authorList>
    </citation>
    <scope>NUCLEOTIDE SEQUENCE [LARGE SCALE GENOMIC DNA]</scope>
    <source>
        <strain evidence="2 3">SCH</strain>
    </source>
</reference>
<feature type="signal peptide" evidence="1">
    <location>
        <begin position="1"/>
        <end position="29"/>
    </location>
</feature>
<evidence type="ECO:0008006" key="4">
    <source>
        <dbReference type="Google" id="ProtNLM"/>
    </source>
</evidence>
<protein>
    <recommendedName>
        <fullName evidence="4">PASTA domain-containing protein</fullName>
    </recommendedName>
</protein>
<feature type="chain" id="PRO_5039561412" description="PASTA domain-containing protein" evidence="1">
    <location>
        <begin position="30"/>
        <end position="107"/>
    </location>
</feature>
<keyword evidence="1" id="KW-0732">Signal</keyword>
<sequence>MRSLRWGATATLAAAGVVAALVSAPAAWAGGADATIADLQAQGYLVQINWVNGYDTKPLSQCTVVGVNDPDHSDAPVEVGDTVYVDVRCPNHWDDDSGSFGIGVGLG</sequence>
<dbReference type="Proteomes" id="UP000178953">
    <property type="component" value="Unassembled WGS sequence"/>
</dbReference>
<gene>
    <name evidence="2" type="ORF">BEL07_15085</name>
</gene>